<dbReference type="Proteomes" id="UP000647017">
    <property type="component" value="Unassembled WGS sequence"/>
</dbReference>
<dbReference type="RefSeq" id="WP_204010871.1">
    <property type="nucleotide sequence ID" value="NZ_BOOZ01000028.1"/>
</dbReference>
<protein>
    <submittedName>
        <fullName evidence="1">Uncharacterized protein</fullName>
    </submittedName>
</protein>
<comment type="caution">
    <text evidence="1">The sequence shown here is derived from an EMBL/GenBank/DDBJ whole genome shotgun (WGS) entry which is preliminary data.</text>
</comment>
<sequence>MPIDIDVPPGQVLLLLAGEWYPEPGRAAGRDVLVSVVAVSRQVTDGLVLTHAHSCDHRSPDCGRHHCWEAYVLVAAIRACLSGAR</sequence>
<proteinExistence type="predicted"/>
<evidence type="ECO:0000313" key="1">
    <source>
        <dbReference type="EMBL" id="GIJ11220.1"/>
    </source>
</evidence>
<evidence type="ECO:0000313" key="2">
    <source>
        <dbReference type="Proteomes" id="UP000647017"/>
    </source>
</evidence>
<name>A0ABQ4HZZ7_9ACTN</name>
<accession>A0ABQ4HZZ7</accession>
<gene>
    <name evidence="1" type="ORF">Van01_44340</name>
</gene>
<organism evidence="1 2">
    <name type="scientific">Micromonospora andamanensis</name>
    <dbReference type="NCBI Taxonomy" id="1287068"/>
    <lineage>
        <taxon>Bacteria</taxon>
        <taxon>Bacillati</taxon>
        <taxon>Actinomycetota</taxon>
        <taxon>Actinomycetes</taxon>
        <taxon>Micromonosporales</taxon>
        <taxon>Micromonosporaceae</taxon>
        <taxon>Micromonospora</taxon>
    </lineage>
</organism>
<reference evidence="1 2" key="1">
    <citation type="submission" date="2021-01" db="EMBL/GenBank/DDBJ databases">
        <title>Whole genome shotgun sequence of Verrucosispora andamanensis NBRC 109075.</title>
        <authorList>
            <person name="Komaki H."/>
            <person name="Tamura T."/>
        </authorList>
    </citation>
    <scope>NUCLEOTIDE SEQUENCE [LARGE SCALE GENOMIC DNA]</scope>
    <source>
        <strain evidence="1 2">NBRC 109075</strain>
    </source>
</reference>
<keyword evidence="2" id="KW-1185">Reference proteome</keyword>
<dbReference type="EMBL" id="BOOZ01000028">
    <property type="protein sequence ID" value="GIJ11220.1"/>
    <property type="molecule type" value="Genomic_DNA"/>
</dbReference>